<dbReference type="InterPro" id="IPR029063">
    <property type="entry name" value="SAM-dependent_MTases_sf"/>
</dbReference>
<dbReference type="RefSeq" id="WP_082904030.1">
    <property type="nucleotide sequence ID" value="NZ_LVVY01000141.1"/>
</dbReference>
<dbReference type="GO" id="GO:0005829">
    <property type="term" value="C:cytosol"/>
    <property type="evidence" value="ECO:0007669"/>
    <property type="project" value="TreeGrafter"/>
</dbReference>
<evidence type="ECO:0000256" key="2">
    <source>
        <dbReference type="ARBA" id="ARBA00022552"/>
    </source>
</evidence>
<dbReference type="InterPro" id="IPR003682">
    <property type="entry name" value="rRNA_ssu_MeTfrase_G"/>
</dbReference>
<dbReference type="Pfam" id="PF02527">
    <property type="entry name" value="GidB"/>
    <property type="match status" value="1"/>
</dbReference>
<accession>A0A178HKK9</accession>
<name>A0A178HKK9_9HYPH</name>
<keyword evidence="3 6" id="KW-0489">Methyltransferase</keyword>
<dbReference type="EC" id="2.1.1.170" evidence="6"/>
<evidence type="ECO:0000256" key="1">
    <source>
        <dbReference type="ARBA" id="ARBA00022490"/>
    </source>
</evidence>
<evidence type="ECO:0000256" key="4">
    <source>
        <dbReference type="ARBA" id="ARBA00022679"/>
    </source>
</evidence>
<sequence length="215" mass="23846">MADLQAITPYAPHFERGLDAVAADLESYANLLRKWQVVQNLVSRETLDQVWTRHFADSLQLLTLTQADDVNFLDLGSGGGFPALPLAIAGKGSKRRFVLVEPNARKVSFLRTVARELELNVLVIGRRSDEIDSRETGAPDVITSRALAGLPQLCQWMEPFFAENSRAILHKGREHVEELAESGAQWLYDVLIRPSDTDPGGVILTITNLRRKSAS</sequence>
<dbReference type="NCBIfam" id="TIGR00138">
    <property type="entry name" value="rsmG_gidB"/>
    <property type="match status" value="1"/>
</dbReference>
<dbReference type="OrthoDB" id="9808773at2"/>
<dbReference type="EMBL" id="LVVY01000141">
    <property type="protein sequence ID" value="OAM73361.1"/>
    <property type="molecule type" value="Genomic_DNA"/>
</dbReference>
<dbReference type="PANTHER" id="PTHR31760:SF0">
    <property type="entry name" value="S-ADENOSYL-L-METHIONINE-DEPENDENT METHYLTRANSFERASES SUPERFAMILY PROTEIN"/>
    <property type="match status" value="1"/>
</dbReference>
<dbReference type="SUPFAM" id="SSF53335">
    <property type="entry name" value="S-adenosyl-L-methionine-dependent methyltransferases"/>
    <property type="match status" value="1"/>
</dbReference>
<reference evidence="7 8" key="1">
    <citation type="submission" date="2016-03" db="EMBL/GenBank/DDBJ databases">
        <title>Genome sequencing of Devosia sp. S37.</title>
        <authorList>
            <person name="Mohd Nor M."/>
        </authorList>
    </citation>
    <scope>NUCLEOTIDE SEQUENCE [LARGE SCALE GENOMIC DNA]</scope>
    <source>
        <strain evidence="7 8">S37</strain>
    </source>
</reference>
<evidence type="ECO:0000313" key="8">
    <source>
        <dbReference type="Proteomes" id="UP000078389"/>
    </source>
</evidence>
<keyword evidence="4 6" id="KW-0808">Transferase</keyword>
<dbReference type="AlphaFoldDB" id="A0A178HKK9"/>
<comment type="subcellular location">
    <subcellularLocation>
        <location evidence="6">Cytoplasm</location>
    </subcellularLocation>
</comment>
<evidence type="ECO:0000256" key="5">
    <source>
        <dbReference type="ARBA" id="ARBA00022691"/>
    </source>
</evidence>
<feature type="binding site" evidence="6">
    <location>
        <position position="145"/>
    </location>
    <ligand>
        <name>S-adenosyl-L-methionine</name>
        <dbReference type="ChEBI" id="CHEBI:59789"/>
    </ligand>
</feature>
<dbReference type="HAMAP" id="MF_00074">
    <property type="entry name" value="16SrRNA_methyltr_G"/>
    <property type="match status" value="1"/>
</dbReference>
<comment type="similarity">
    <text evidence="6">Belongs to the methyltransferase superfamily. RNA methyltransferase RsmG family.</text>
</comment>
<dbReference type="CDD" id="cd02440">
    <property type="entry name" value="AdoMet_MTases"/>
    <property type="match status" value="1"/>
</dbReference>
<gene>
    <name evidence="6" type="primary">rsmG</name>
    <name evidence="7" type="ORF">A3840_18435</name>
</gene>
<evidence type="ECO:0000256" key="6">
    <source>
        <dbReference type="HAMAP-Rule" id="MF_00074"/>
    </source>
</evidence>
<keyword evidence="8" id="KW-1185">Reference proteome</keyword>
<evidence type="ECO:0000313" key="7">
    <source>
        <dbReference type="EMBL" id="OAM73361.1"/>
    </source>
</evidence>
<proteinExistence type="inferred from homology"/>
<dbReference type="Gene3D" id="3.40.50.150">
    <property type="entry name" value="Vaccinia Virus protein VP39"/>
    <property type="match status" value="1"/>
</dbReference>
<dbReference type="Proteomes" id="UP000078389">
    <property type="component" value="Unassembled WGS sequence"/>
</dbReference>
<keyword evidence="2 6" id="KW-0698">rRNA processing</keyword>
<comment type="function">
    <text evidence="6">Specifically methylates the N7 position of guanine in position 527 of 16S rRNA.</text>
</comment>
<protein>
    <recommendedName>
        <fullName evidence="6">Ribosomal RNA small subunit methyltransferase G</fullName>
        <ecNumber evidence="6">2.1.1.170</ecNumber>
    </recommendedName>
    <alternativeName>
        <fullName evidence="6">16S rRNA 7-methylguanosine methyltransferase</fullName>
        <shortName evidence="6">16S rRNA m7G methyltransferase</shortName>
    </alternativeName>
</protein>
<feature type="binding site" evidence="6">
    <location>
        <position position="81"/>
    </location>
    <ligand>
        <name>S-adenosyl-L-methionine</name>
        <dbReference type="ChEBI" id="CHEBI:59789"/>
    </ligand>
</feature>
<comment type="caution">
    <text evidence="6">Lacks conserved residue(s) required for the propagation of feature annotation.</text>
</comment>
<dbReference type="STRING" id="1770058.A3840_18435"/>
<keyword evidence="5 6" id="KW-0949">S-adenosyl-L-methionine</keyword>
<feature type="binding site" evidence="6">
    <location>
        <position position="76"/>
    </location>
    <ligand>
        <name>S-adenosyl-L-methionine</name>
        <dbReference type="ChEBI" id="CHEBI:59789"/>
    </ligand>
</feature>
<dbReference type="GO" id="GO:0070043">
    <property type="term" value="F:rRNA (guanine-N7-)-methyltransferase activity"/>
    <property type="evidence" value="ECO:0007669"/>
    <property type="project" value="UniProtKB-UniRule"/>
</dbReference>
<comment type="caution">
    <text evidence="7">The sequence shown here is derived from an EMBL/GenBank/DDBJ whole genome shotgun (WGS) entry which is preliminary data.</text>
</comment>
<comment type="catalytic activity">
    <reaction evidence="6">
        <text>guanosine(527) in 16S rRNA + S-adenosyl-L-methionine = N(7)-methylguanosine(527) in 16S rRNA + S-adenosyl-L-homocysteine</text>
        <dbReference type="Rhea" id="RHEA:42732"/>
        <dbReference type="Rhea" id="RHEA-COMP:10209"/>
        <dbReference type="Rhea" id="RHEA-COMP:10210"/>
        <dbReference type="ChEBI" id="CHEBI:57856"/>
        <dbReference type="ChEBI" id="CHEBI:59789"/>
        <dbReference type="ChEBI" id="CHEBI:74269"/>
        <dbReference type="ChEBI" id="CHEBI:74480"/>
        <dbReference type="EC" id="2.1.1.170"/>
    </reaction>
</comment>
<dbReference type="PANTHER" id="PTHR31760">
    <property type="entry name" value="S-ADENOSYL-L-METHIONINE-DEPENDENT METHYLTRANSFERASES SUPERFAMILY PROTEIN"/>
    <property type="match status" value="1"/>
</dbReference>
<organism evidence="7 8">
    <name type="scientific">Devosia elaeis</name>
    <dbReference type="NCBI Taxonomy" id="1770058"/>
    <lineage>
        <taxon>Bacteria</taxon>
        <taxon>Pseudomonadati</taxon>
        <taxon>Pseudomonadota</taxon>
        <taxon>Alphaproteobacteria</taxon>
        <taxon>Hyphomicrobiales</taxon>
        <taxon>Devosiaceae</taxon>
        <taxon>Devosia</taxon>
    </lineage>
</organism>
<keyword evidence="1 6" id="KW-0963">Cytoplasm</keyword>
<evidence type="ECO:0000256" key="3">
    <source>
        <dbReference type="ARBA" id="ARBA00022603"/>
    </source>
</evidence>